<feature type="transmembrane region" description="Helical" evidence="9">
    <location>
        <begin position="93"/>
        <end position="117"/>
    </location>
</feature>
<proteinExistence type="inferred from homology"/>
<evidence type="ECO:0000256" key="5">
    <source>
        <dbReference type="ARBA" id="ARBA00022692"/>
    </source>
</evidence>
<keyword evidence="13" id="KW-1185">Reference proteome</keyword>
<reference evidence="10 13" key="2">
    <citation type="submission" date="2020-11" db="EMBL/GenBank/DDBJ databases">
        <title>Enhanced detection system for hospital associated transmission using whole genome sequencing surveillance.</title>
        <authorList>
            <person name="Harrison L.H."/>
            <person name="Van Tyne D."/>
            <person name="Marsh J.W."/>
            <person name="Griffith M.P."/>
            <person name="Snyder D.J."/>
            <person name="Cooper V.S."/>
            <person name="Mustapha M."/>
        </authorList>
    </citation>
    <scope>NUCLEOTIDE SEQUENCE [LARGE SCALE GENOMIC DNA]</scope>
    <source>
        <strain evidence="10 13">SER00230</strain>
    </source>
</reference>
<feature type="transmembrane region" description="Helical" evidence="9">
    <location>
        <begin position="285"/>
        <end position="302"/>
    </location>
</feature>
<sequence length="398" mass="41729">MSQTLSDNAPLLSRGMIAVICAQFLSAFGDNALLFATLALIKQQLYPDWSQPILQMAFVATYIILAPFVGQFADSFSKGRVMMVANALKLAGALAICLGLNPFLGYTLVGIGAAAYSPAKYGILGEITSGEKLVKANGLMEASTIAAILIGSVAGGVLADWHILIALAVCALVYAAAVVANLYIPRLSAARPAQSWHPRAMTRSFFAACVTLWRDGQTRFSLIGTSLFWGAGVTLRFLLVLWVPVALGIADNATPTLLNAMVAVGIVAGAGVAARFVTLETVKRCMPAGVLIGVAVAFFALQTSMFNAYALLLIIGMLGGFFVVPLNALLQERGKHSVGAGNAIAVQNLGENTAMLLMLGLYSLVVKIGVPVVGVGLGFGVVFALAISVLWFSQRRSK</sequence>
<dbReference type="AlphaFoldDB" id="A0A3S5ALR6"/>
<dbReference type="Pfam" id="PF07690">
    <property type="entry name" value="MFS_1"/>
    <property type="match status" value="1"/>
</dbReference>
<dbReference type="Gene3D" id="1.20.1250.20">
    <property type="entry name" value="MFS general substrate transporter like domains"/>
    <property type="match status" value="1"/>
</dbReference>
<feature type="transmembrane region" description="Helical" evidence="9">
    <location>
        <begin position="53"/>
        <end position="73"/>
    </location>
</feature>
<dbReference type="PANTHER" id="PTHR43266:SF2">
    <property type="entry name" value="MAJOR FACILITATOR SUPERFAMILY (MFS) PROFILE DOMAIN-CONTAINING PROTEIN"/>
    <property type="match status" value="1"/>
</dbReference>
<keyword evidence="6 9" id="KW-1133">Transmembrane helix</keyword>
<dbReference type="GO" id="GO:0005886">
    <property type="term" value="C:plasma membrane"/>
    <property type="evidence" value="ECO:0007669"/>
    <property type="project" value="UniProtKB-SubCell"/>
</dbReference>
<dbReference type="EMBL" id="LR134493">
    <property type="protein sequence ID" value="VEI66241.1"/>
    <property type="molecule type" value="Genomic_DNA"/>
</dbReference>
<evidence type="ECO:0000256" key="9">
    <source>
        <dbReference type="HAMAP-Rule" id="MF_01585"/>
    </source>
</evidence>
<feature type="transmembrane region" description="Helical" evidence="9">
    <location>
        <begin position="227"/>
        <end position="250"/>
    </location>
</feature>
<dbReference type="Proteomes" id="UP000281904">
    <property type="component" value="Chromosome"/>
</dbReference>
<evidence type="ECO:0000313" key="11">
    <source>
        <dbReference type="EMBL" id="VEI66241.1"/>
    </source>
</evidence>
<comment type="caution">
    <text evidence="9">Lacks conserved residue(s) required for the propagation of feature annotation.</text>
</comment>
<reference evidence="11 12" key="1">
    <citation type="submission" date="2018-12" db="EMBL/GenBank/DDBJ databases">
        <authorList>
            <consortium name="Pathogen Informatics"/>
        </authorList>
    </citation>
    <scope>NUCLEOTIDE SEQUENCE [LARGE SCALE GENOMIC DNA]</scope>
    <source>
        <strain evidence="11 12">NCTC10036</strain>
    </source>
</reference>
<protein>
    <recommendedName>
        <fullName evidence="9">Lysophospholipid transporter LplT</fullName>
    </recommendedName>
</protein>
<dbReference type="HAMAP" id="MF_01585">
    <property type="entry name" value="MFS_LplT"/>
    <property type="match status" value="1"/>
</dbReference>
<feature type="transmembrane region" description="Helical" evidence="9">
    <location>
        <begin position="163"/>
        <end position="184"/>
    </location>
</feature>
<gene>
    <name evidence="9 11" type="primary">lplT</name>
    <name evidence="10" type="ORF">I5U13_20720</name>
    <name evidence="11" type="ORF">NCTC10036_02576</name>
</gene>
<keyword evidence="2 9" id="KW-0813">Transport</keyword>
<name>A0A3S5ALR6_SERRU</name>
<accession>A0A3S5ALR6</accession>
<keyword evidence="7 9" id="KW-0445">Lipid transport</keyword>
<dbReference type="NCBIfam" id="NF008397">
    <property type="entry name" value="PRK11195.1"/>
    <property type="match status" value="1"/>
</dbReference>
<feature type="transmembrane region" description="Helical" evidence="9">
    <location>
        <begin position="368"/>
        <end position="392"/>
    </location>
</feature>
<dbReference type="RefSeq" id="WP_126531575.1">
    <property type="nucleotide sequence ID" value="NZ_JADULK010000014.1"/>
</dbReference>
<feature type="transmembrane region" description="Helical" evidence="9">
    <location>
        <begin position="342"/>
        <end position="362"/>
    </location>
</feature>
<dbReference type="EMBL" id="JADULK010000014">
    <property type="protein sequence ID" value="MBH1932085.1"/>
    <property type="molecule type" value="Genomic_DNA"/>
</dbReference>
<evidence type="ECO:0000256" key="1">
    <source>
        <dbReference type="ARBA" id="ARBA00004651"/>
    </source>
</evidence>
<organism evidence="11 12">
    <name type="scientific">Serratia rubidaea</name>
    <name type="common">Serratia marinorubra</name>
    <dbReference type="NCBI Taxonomy" id="61652"/>
    <lineage>
        <taxon>Bacteria</taxon>
        <taxon>Pseudomonadati</taxon>
        <taxon>Pseudomonadota</taxon>
        <taxon>Gammaproteobacteria</taxon>
        <taxon>Enterobacterales</taxon>
        <taxon>Yersiniaceae</taxon>
        <taxon>Serratia</taxon>
    </lineage>
</organism>
<evidence type="ECO:0000313" key="12">
    <source>
        <dbReference type="Proteomes" id="UP000281904"/>
    </source>
</evidence>
<keyword evidence="4" id="KW-0997">Cell inner membrane</keyword>
<comment type="subcellular location">
    <subcellularLocation>
        <location evidence="1 9">Cell membrane</location>
        <topology evidence="1 9">Multi-pass membrane protein</topology>
    </subcellularLocation>
</comment>
<feature type="transmembrane region" description="Helical" evidence="9">
    <location>
        <begin position="256"/>
        <end position="278"/>
    </location>
</feature>
<evidence type="ECO:0000256" key="2">
    <source>
        <dbReference type="ARBA" id="ARBA00022448"/>
    </source>
</evidence>
<evidence type="ECO:0000256" key="4">
    <source>
        <dbReference type="ARBA" id="ARBA00022519"/>
    </source>
</evidence>
<evidence type="ECO:0000256" key="7">
    <source>
        <dbReference type="ARBA" id="ARBA00023055"/>
    </source>
</evidence>
<keyword evidence="5 9" id="KW-0812">Transmembrane</keyword>
<evidence type="ECO:0000313" key="10">
    <source>
        <dbReference type="EMBL" id="MBH1932085.1"/>
    </source>
</evidence>
<evidence type="ECO:0000256" key="8">
    <source>
        <dbReference type="ARBA" id="ARBA00023136"/>
    </source>
</evidence>
<dbReference type="SUPFAM" id="SSF103473">
    <property type="entry name" value="MFS general substrate transporter"/>
    <property type="match status" value="1"/>
</dbReference>
<evidence type="ECO:0000313" key="13">
    <source>
        <dbReference type="Proteomes" id="UP000624159"/>
    </source>
</evidence>
<dbReference type="GO" id="GO:0051978">
    <property type="term" value="F:lysophospholipid:sodium symporter activity"/>
    <property type="evidence" value="ECO:0007669"/>
    <property type="project" value="InterPro"/>
</dbReference>
<keyword evidence="8 9" id="KW-0472">Membrane</keyword>
<comment type="function">
    <text evidence="9">Catalyzes the facilitated diffusion of 2-acyl-glycero-3-phosphoethanolamine (2-acyl-GPE) into the cell.</text>
</comment>
<dbReference type="InterPro" id="IPR036259">
    <property type="entry name" value="MFS_trans_sf"/>
</dbReference>
<dbReference type="CDD" id="cd06173">
    <property type="entry name" value="MFS_MefA_like"/>
    <property type="match status" value="1"/>
</dbReference>
<dbReference type="Proteomes" id="UP000624159">
    <property type="component" value="Unassembled WGS sequence"/>
</dbReference>
<evidence type="ECO:0000256" key="6">
    <source>
        <dbReference type="ARBA" id="ARBA00022989"/>
    </source>
</evidence>
<feature type="transmembrane region" description="Helical" evidence="9">
    <location>
        <begin position="308"/>
        <end position="330"/>
    </location>
</feature>
<dbReference type="InterPro" id="IPR011701">
    <property type="entry name" value="MFS"/>
</dbReference>
<comment type="similarity">
    <text evidence="9">Belongs to the major facilitator superfamily. LplT (TC 2.A.1.42) family.</text>
</comment>
<dbReference type="InterPro" id="IPR023727">
    <property type="entry name" value="LysoPLipid__transptr_LplT"/>
</dbReference>
<evidence type="ECO:0000256" key="3">
    <source>
        <dbReference type="ARBA" id="ARBA00022475"/>
    </source>
</evidence>
<dbReference type="PANTHER" id="PTHR43266">
    <property type="entry name" value="MACROLIDE-EFFLUX PROTEIN"/>
    <property type="match status" value="1"/>
</dbReference>
<keyword evidence="3 9" id="KW-1003">Cell membrane</keyword>
<feature type="transmembrane region" description="Helical" evidence="9">
    <location>
        <begin position="15"/>
        <end position="41"/>
    </location>
</feature>